<organism evidence="1 2">
    <name type="scientific">Pristionchus mayeri</name>
    <dbReference type="NCBI Taxonomy" id="1317129"/>
    <lineage>
        <taxon>Eukaryota</taxon>
        <taxon>Metazoa</taxon>
        <taxon>Ecdysozoa</taxon>
        <taxon>Nematoda</taxon>
        <taxon>Chromadorea</taxon>
        <taxon>Rhabditida</taxon>
        <taxon>Rhabditina</taxon>
        <taxon>Diplogasteromorpha</taxon>
        <taxon>Diplogasteroidea</taxon>
        <taxon>Neodiplogasteridae</taxon>
        <taxon>Pristionchus</taxon>
    </lineage>
</organism>
<name>A0AAN5CHF1_9BILA</name>
<reference evidence="2" key="1">
    <citation type="submission" date="2022-10" db="EMBL/GenBank/DDBJ databases">
        <title>Genome assembly of Pristionchus species.</title>
        <authorList>
            <person name="Yoshida K."/>
            <person name="Sommer R.J."/>
        </authorList>
    </citation>
    <scope>NUCLEOTIDE SEQUENCE [LARGE SCALE GENOMIC DNA]</scope>
    <source>
        <strain evidence="2">RS5460</strain>
    </source>
</reference>
<dbReference type="AlphaFoldDB" id="A0AAN5CHF1"/>
<comment type="caution">
    <text evidence="1">The sequence shown here is derived from an EMBL/GenBank/DDBJ whole genome shotgun (WGS) entry which is preliminary data.</text>
</comment>
<sequence length="167" mass="19513">VWYEKGEGQFNLNICDFKQCKTKIWNNDQSILGKEEFRCLSHLGILQLKKINLMNVPLEHRALNSFMEFIDGDVQFEKLSVTLKSKGFFNERIHKVIRKAQKKVVIVVDSLYENIHPILSAGDMLSIERPVEFQMVRKGTVAIRAEVLEQLFRNGHRFHDTFVPIPR</sequence>
<keyword evidence="2" id="KW-1185">Reference proteome</keyword>
<evidence type="ECO:0000313" key="2">
    <source>
        <dbReference type="Proteomes" id="UP001328107"/>
    </source>
</evidence>
<proteinExistence type="predicted"/>
<dbReference type="EMBL" id="BTRK01000003">
    <property type="protein sequence ID" value="GMR43926.1"/>
    <property type="molecule type" value="Genomic_DNA"/>
</dbReference>
<protein>
    <submittedName>
        <fullName evidence="1">Uncharacterized protein</fullName>
    </submittedName>
</protein>
<dbReference type="Proteomes" id="UP001328107">
    <property type="component" value="Unassembled WGS sequence"/>
</dbReference>
<accession>A0AAN5CHF1</accession>
<feature type="non-terminal residue" evidence="1">
    <location>
        <position position="1"/>
    </location>
</feature>
<evidence type="ECO:0000313" key="1">
    <source>
        <dbReference type="EMBL" id="GMR43926.1"/>
    </source>
</evidence>
<gene>
    <name evidence="1" type="ORF">PMAYCL1PPCAC_14121</name>
</gene>